<proteinExistence type="predicted"/>
<evidence type="ECO:0000313" key="1">
    <source>
        <dbReference type="EMBL" id="KAI8423821.1"/>
    </source>
</evidence>
<accession>A0ACC0JI43</accession>
<name>A0ACC0JI43_CHOFU</name>
<evidence type="ECO:0000313" key="2">
    <source>
        <dbReference type="Proteomes" id="UP001064048"/>
    </source>
</evidence>
<dbReference type="Proteomes" id="UP001064048">
    <property type="component" value="Chromosome 22"/>
</dbReference>
<reference evidence="1 2" key="1">
    <citation type="journal article" date="2022" name="Genome Biol. Evol.">
        <title>The Spruce Budworm Genome: Reconstructing the Evolutionary History of Antifreeze Proteins.</title>
        <authorList>
            <person name="Beliveau C."/>
            <person name="Gagne P."/>
            <person name="Picq S."/>
            <person name="Vernygora O."/>
            <person name="Keeling C.I."/>
            <person name="Pinkney K."/>
            <person name="Doucet D."/>
            <person name="Wen F."/>
            <person name="Johnston J.S."/>
            <person name="Maaroufi H."/>
            <person name="Boyle B."/>
            <person name="Laroche J."/>
            <person name="Dewar K."/>
            <person name="Juretic N."/>
            <person name="Blackburn G."/>
            <person name="Nisole A."/>
            <person name="Brunet B."/>
            <person name="Brandao M."/>
            <person name="Lumley L."/>
            <person name="Duan J."/>
            <person name="Quan G."/>
            <person name="Lucarotti C.J."/>
            <person name="Roe A.D."/>
            <person name="Sperling F.A.H."/>
            <person name="Levesque R.C."/>
            <person name="Cusson M."/>
        </authorList>
    </citation>
    <scope>NUCLEOTIDE SEQUENCE [LARGE SCALE GENOMIC DNA]</scope>
    <source>
        <strain evidence="1">Glfc:IPQL:Cfum</strain>
    </source>
</reference>
<dbReference type="EMBL" id="CM046122">
    <property type="protein sequence ID" value="KAI8423821.1"/>
    <property type="molecule type" value="Genomic_DNA"/>
</dbReference>
<gene>
    <name evidence="1" type="ORF">MSG28_012832</name>
</gene>
<organism evidence="1 2">
    <name type="scientific">Choristoneura fumiferana</name>
    <name type="common">Spruce budworm moth</name>
    <name type="synonym">Archips fumiferana</name>
    <dbReference type="NCBI Taxonomy" id="7141"/>
    <lineage>
        <taxon>Eukaryota</taxon>
        <taxon>Metazoa</taxon>
        <taxon>Ecdysozoa</taxon>
        <taxon>Arthropoda</taxon>
        <taxon>Hexapoda</taxon>
        <taxon>Insecta</taxon>
        <taxon>Pterygota</taxon>
        <taxon>Neoptera</taxon>
        <taxon>Endopterygota</taxon>
        <taxon>Lepidoptera</taxon>
        <taxon>Glossata</taxon>
        <taxon>Ditrysia</taxon>
        <taxon>Tortricoidea</taxon>
        <taxon>Tortricidae</taxon>
        <taxon>Tortricinae</taxon>
        <taxon>Choristoneura</taxon>
    </lineage>
</organism>
<sequence>MDHQLLVIYGGGYNANANKAAAAPPELASAMYAKTHQALNKVNSYDKATFHSARRRPSARQPSCTSPAPQQAPPPAPRAPAAPGTHTTHTHSALQINKVAATCSRSSLDCSDKSGERGGARGGQARAQQADLLAVLLGAQLAHRPPTVVRHLYIDGAAAPPRSSQLPAAPRAPRVRA</sequence>
<keyword evidence="2" id="KW-1185">Reference proteome</keyword>
<comment type="caution">
    <text evidence="1">The sequence shown here is derived from an EMBL/GenBank/DDBJ whole genome shotgun (WGS) entry which is preliminary data.</text>
</comment>
<protein>
    <submittedName>
        <fullName evidence="1">Uncharacterized protein</fullName>
    </submittedName>
</protein>